<dbReference type="FunFam" id="1.20.1250.20:FF:000082">
    <property type="entry name" value="MFS multidrug transporter, putative"/>
    <property type="match status" value="1"/>
</dbReference>
<dbReference type="SUPFAM" id="SSF103473">
    <property type="entry name" value="MFS general substrate transporter"/>
    <property type="match status" value="1"/>
</dbReference>
<evidence type="ECO:0000256" key="5">
    <source>
        <dbReference type="SAM" id="Phobius"/>
    </source>
</evidence>
<proteinExistence type="predicted"/>
<dbReference type="PANTHER" id="PTHR23502:SF134">
    <property type="entry name" value="MAJOR FACILITATOR SUPERFAMILY (MFS) PROFILE DOMAIN-CONTAINING PROTEIN-RELATED"/>
    <property type="match status" value="1"/>
</dbReference>
<dbReference type="STRING" id="5353.A0A1Q3EB80"/>
<feature type="transmembrane region" description="Helical" evidence="5">
    <location>
        <begin position="431"/>
        <end position="450"/>
    </location>
</feature>
<feature type="transmembrane region" description="Helical" evidence="5">
    <location>
        <begin position="249"/>
        <end position="268"/>
    </location>
</feature>
<dbReference type="InterPro" id="IPR020846">
    <property type="entry name" value="MFS_dom"/>
</dbReference>
<dbReference type="EMBL" id="BDGU01000195">
    <property type="protein sequence ID" value="GAW04485.1"/>
    <property type="molecule type" value="Genomic_DNA"/>
</dbReference>
<protein>
    <submittedName>
        <fullName evidence="7">MFS polyamine transporter</fullName>
    </submittedName>
</protein>
<comment type="subcellular location">
    <subcellularLocation>
        <location evidence="1">Membrane</location>
        <topology evidence="1">Multi-pass membrane protein</topology>
    </subcellularLocation>
</comment>
<organism evidence="7 8">
    <name type="scientific">Lentinula edodes</name>
    <name type="common">Shiitake mushroom</name>
    <name type="synonym">Lentinus edodes</name>
    <dbReference type="NCBI Taxonomy" id="5353"/>
    <lineage>
        <taxon>Eukaryota</taxon>
        <taxon>Fungi</taxon>
        <taxon>Dikarya</taxon>
        <taxon>Basidiomycota</taxon>
        <taxon>Agaricomycotina</taxon>
        <taxon>Agaricomycetes</taxon>
        <taxon>Agaricomycetidae</taxon>
        <taxon>Agaricales</taxon>
        <taxon>Marasmiineae</taxon>
        <taxon>Omphalotaceae</taxon>
        <taxon>Lentinula</taxon>
    </lineage>
</organism>
<evidence type="ECO:0000313" key="8">
    <source>
        <dbReference type="Proteomes" id="UP000188533"/>
    </source>
</evidence>
<dbReference type="Gene3D" id="1.20.1250.20">
    <property type="entry name" value="MFS general substrate transporter like domains"/>
    <property type="match status" value="1"/>
</dbReference>
<reference evidence="7 8" key="1">
    <citation type="submission" date="2016-08" db="EMBL/GenBank/DDBJ databases">
        <authorList>
            <consortium name="Lentinula edodes genome sequencing consortium"/>
            <person name="Sakamoto Y."/>
            <person name="Nakade K."/>
            <person name="Sato S."/>
            <person name="Yoshida Y."/>
            <person name="Miyazaki K."/>
            <person name="Natsume S."/>
            <person name="Konno N."/>
        </authorList>
    </citation>
    <scope>NUCLEOTIDE SEQUENCE [LARGE SCALE GENOMIC DNA]</scope>
    <source>
        <strain evidence="7 8">NBRC 111202</strain>
    </source>
</reference>
<feature type="transmembrane region" description="Helical" evidence="5">
    <location>
        <begin position="280"/>
        <end position="300"/>
    </location>
</feature>
<dbReference type="PROSITE" id="PS50850">
    <property type="entry name" value="MFS"/>
    <property type="match status" value="1"/>
</dbReference>
<keyword evidence="3 5" id="KW-1133">Transmembrane helix</keyword>
<feature type="transmembrane region" description="Helical" evidence="5">
    <location>
        <begin position="160"/>
        <end position="178"/>
    </location>
</feature>
<dbReference type="InterPro" id="IPR036259">
    <property type="entry name" value="MFS_trans_sf"/>
</dbReference>
<dbReference type="GO" id="GO:0005886">
    <property type="term" value="C:plasma membrane"/>
    <property type="evidence" value="ECO:0007669"/>
    <property type="project" value="TreeGrafter"/>
</dbReference>
<comment type="caution">
    <text evidence="7">The sequence shown here is derived from an EMBL/GenBank/DDBJ whole genome shotgun (WGS) entry which is preliminary data.</text>
</comment>
<dbReference type="AlphaFoldDB" id="A0A1Q3EB80"/>
<dbReference type="GO" id="GO:0022857">
    <property type="term" value="F:transmembrane transporter activity"/>
    <property type="evidence" value="ECO:0007669"/>
    <property type="project" value="InterPro"/>
</dbReference>
<dbReference type="CDD" id="cd17323">
    <property type="entry name" value="MFS_Tpo1_MDR_like"/>
    <property type="match status" value="1"/>
</dbReference>
<dbReference type="PANTHER" id="PTHR23502">
    <property type="entry name" value="MAJOR FACILITATOR SUPERFAMILY"/>
    <property type="match status" value="1"/>
</dbReference>
<evidence type="ECO:0000256" key="1">
    <source>
        <dbReference type="ARBA" id="ARBA00004141"/>
    </source>
</evidence>
<gene>
    <name evidence="7" type="ORF">LENED_006280</name>
</gene>
<sequence length="569" mass="63716">MINIAAALNQICPSHPSRHVDLMKNDQENKTTVASLSPGASTIFVEPEVEDVILKPAEGVRESNIDPMLLSSSKRPNSKEYNVKEGVAEIEIESTEQHDPLYIEFEQGDLRNPINFSRSKKWAITALACFSTLLASSNASTYNLGFDSMMVDLNCTEFQATVGLSLYALGFGIVPLVTASFSEEVGRQPLYYISATGVLLMYIAIALAHNIQTVLIARFIQGAFGSTWATMVGGTIADIWQSYERGLPMSFFAVAAVGGTGFGPIYAGWVEMNPRLQWRWIQWIQMIITGFYLVLVPLIMKETRSSIILMRIAKRMRKETRNPRYRARIEDERVKLSTLIWVSCTRPIHLLTTEPVVASFSIWIGFIWGVFFCLIESVGSVFRTVHGFNTGQVGTIFVTFVIGSLLGFSTNFFQEHLYRQNYPTRGPEARLYLTCCAAILVPCGMFIYAWSTFTYVPWIALTIGMTVFLYGTFIIYLAVFTYLADCYGPFASSALAGQSLCRNLAATVFPLFTQQMYAKLSYKWANTLFGCIACVLMPIPFILFFNGPRIRSRSKFSRAVMQSLQIDGK</sequence>
<feature type="transmembrane region" description="Helical" evidence="5">
    <location>
        <begin position="456"/>
        <end position="483"/>
    </location>
</feature>
<reference evidence="7 8" key="2">
    <citation type="submission" date="2017-02" db="EMBL/GenBank/DDBJ databases">
        <title>A genome survey and senescence transcriptome analysis in Lentinula edodes.</title>
        <authorList>
            <person name="Sakamoto Y."/>
            <person name="Nakade K."/>
            <person name="Sato S."/>
            <person name="Yoshida Y."/>
            <person name="Miyazaki K."/>
            <person name="Natsume S."/>
            <person name="Konno N."/>
        </authorList>
    </citation>
    <scope>NUCLEOTIDE SEQUENCE [LARGE SCALE GENOMIC DNA]</scope>
    <source>
        <strain evidence="7 8">NBRC 111202</strain>
    </source>
</reference>
<feature type="transmembrane region" description="Helical" evidence="5">
    <location>
        <begin position="524"/>
        <end position="545"/>
    </location>
</feature>
<feature type="transmembrane region" description="Helical" evidence="5">
    <location>
        <begin position="391"/>
        <end position="410"/>
    </location>
</feature>
<keyword evidence="4 5" id="KW-0472">Membrane</keyword>
<feature type="transmembrane region" description="Helical" evidence="5">
    <location>
        <begin position="490"/>
        <end position="512"/>
    </location>
</feature>
<evidence type="ECO:0000256" key="3">
    <source>
        <dbReference type="ARBA" id="ARBA00022989"/>
    </source>
</evidence>
<keyword evidence="8" id="KW-1185">Reference proteome</keyword>
<evidence type="ECO:0000313" key="7">
    <source>
        <dbReference type="EMBL" id="GAW04485.1"/>
    </source>
</evidence>
<feature type="transmembrane region" description="Helical" evidence="5">
    <location>
        <begin position="122"/>
        <end position="140"/>
    </location>
</feature>
<keyword evidence="2 5" id="KW-0812">Transmembrane</keyword>
<dbReference type="InterPro" id="IPR011701">
    <property type="entry name" value="MFS"/>
</dbReference>
<feature type="transmembrane region" description="Helical" evidence="5">
    <location>
        <begin position="190"/>
        <end position="209"/>
    </location>
</feature>
<name>A0A1Q3EB80_LENED</name>
<evidence type="ECO:0000256" key="4">
    <source>
        <dbReference type="ARBA" id="ARBA00023136"/>
    </source>
</evidence>
<dbReference type="Proteomes" id="UP000188533">
    <property type="component" value="Unassembled WGS sequence"/>
</dbReference>
<accession>A0A1Q3EB80</accession>
<evidence type="ECO:0000256" key="2">
    <source>
        <dbReference type="ARBA" id="ARBA00022692"/>
    </source>
</evidence>
<feature type="transmembrane region" description="Helical" evidence="5">
    <location>
        <begin position="215"/>
        <end position="237"/>
    </location>
</feature>
<feature type="domain" description="Major facilitator superfamily (MFS) profile" evidence="6">
    <location>
        <begin position="124"/>
        <end position="551"/>
    </location>
</feature>
<dbReference type="Pfam" id="PF07690">
    <property type="entry name" value="MFS_1"/>
    <property type="match status" value="1"/>
</dbReference>
<evidence type="ECO:0000259" key="6">
    <source>
        <dbReference type="PROSITE" id="PS50850"/>
    </source>
</evidence>
<feature type="transmembrane region" description="Helical" evidence="5">
    <location>
        <begin position="356"/>
        <end position="379"/>
    </location>
</feature>